<evidence type="ECO:0000259" key="3">
    <source>
        <dbReference type="Pfam" id="PF12089"/>
    </source>
</evidence>
<dbReference type="EMBL" id="LT629757">
    <property type="protein sequence ID" value="SDS86936.1"/>
    <property type="molecule type" value="Genomic_DNA"/>
</dbReference>
<gene>
    <name evidence="4" type="ORF">SAMN04488570_2906</name>
</gene>
<evidence type="ECO:0000313" key="4">
    <source>
        <dbReference type="EMBL" id="SDS86936.1"/>
    </source>
</evidence>
<keyword evidence="2" id="KW-1133">Transmembrane helix</keyword>
<dbReference type="InterPro" id="IPR021949">
    <property type="entry name" value="DUF3566_TM"/>
</dbReference>
<dbReference type="Pfam" id="PF12089">
    <property type="entry name" value="DUF3566"/>
    <property type="match status" value="1"/>
</dbReference>
<feature type="compositionally biased region" description="Basic and acidic residues" evidence="1">
    <location>
        <begin position="1"/>
        <end position="16"/>
    </location>
</feature>
<accession>A0A1H1VRQ2</accession>
<protein>
    <recommendedName>
        <fullName evidence="3">DUF3566 domain-containing protein</fullName>
    </recommendedName>
</protein>
<organism evidence="4 5">
    <name type="scientific">Nocardioides scoriae</name>
    <dbReference type="NCBI Taxonomy" id="642780"/>
    <lineage>
        <taxon>Bacteria</taxon>
        <taxon>Bacillati</taxon>
        <taxon>Actinomycetota</taxon>
        <taxon>Actinomycetes</taxon>
        <taxon>Propionibacteriales</taxon>
        <taxon>Nocardioidaceae</taxon>
        <taxon>Nocardioides</taxon>
    </lineage>
</organism>
<reference evidence="5" key="1">
    <citation type="submission" date="2016-10" db="EMBL/GenBank/DDBJ databases">
        <authorList>
            <person name="Varghese N."/>
            <person name="Submissions S."/>
        </authorList>
    </citation>
    <scope>NUCLEOTIDE SEQUENCE [LARGE SCALE GENOMIC DNA]</scope>
    <source>
        <strain evidence="5">DSM 22127</strain>
    </source>
</reference>
<dbReference type="STRING" id="642780.SAMN04488570_2906"/>
<proteinExistence type="predicted"/>
<evidence type="ECO:0000256" key="2">
    <source>
        <dbReference type="SAM" id="Phobius"/>
    </source>
</evidence>
<evidence type="ECO:0000313" key="5">
    <source>
        <dbReference type="Proteomes" id="UP000198859"/>
    </source>
</evidence>
<keyword evidence="2" id="KW-0812">Transmembrane</keyword>
<dbReference type="AlphaFoldDB" id="A0A1H1VRQ2"/>
<feature type="compositionally biased region" description="Low complexity" evidence="1">
    <location>
        <begin position="91"/>
        <end position="111"/>
    </location>
</feature>
<evidence type="ECO:0000256" key="1">
    <source>
        <dbReference type="SAM" id="MobiDB-lite"/>
    </source>
</evidence>
<feature type="transmembrane region" description="Helical" evidence="2">
    <location>
        <begin position="137"/>
        <end position="159"/>
    </location>
</feature>
<name>A0A1H1VRQ2_9ACTN</name>
<dbReference type="RefSeq" id="WP_172833919.1">
    <property type="nucleotide sequence ID" value="NZ_LT629757.1"/>
</dbReference>
<dbReference type="Proteomes" id="UP000198859">
    <property type="component" value="Chromosome I"/>
</dbReference>
<sequence length="239" mass="25253">MSERPDDGKLAPRRTLDGPVLPPPPADLEADKRRAEEARAAKQAEREQARREREVRAGERKAAKQERSVQKAREAEEKARATERAAREKSGAAAGAGPSHAAAQASGGRSGAKARPRNRRAQLRLVQVDAWSVMKTAFLLSIAIGIVLVVAVAIIWSVLGAAGVWDSINSVVQQSVGSQSGPQFDVTDYVGTSRVMGITLVIAAVDVVLITAIATLGAFLYNLSAALLGGIEVTLAEDS</sequence>
<keyword evidence="5" id="KW-1185">Reference proteome</keyword>
<keyword evidence="2" id="KW-0472">Membrane</keyword>
<feature type="region of interest" description="Disordered" evidence="1">
    <location>
        <begin position="1"/>
        <end position="116"/>
    </location>
</feature>
<feature type="compositionally biased region" description="Basic and acidic residues" evidence="1">
    <location>
        <begin position="29"/>
        <end position="90"/>
    </location>
</feature>
<feature type="domain" description="DUF3566" evidence="3">
    <location>
        <begin position="119"/>
        <end position="237"/>
    </location>
</feature>
<feature type="transmembrane region" description="Helical" evidence="2">
    <location>
        <begin position="195"/>
        <end position="221"/>
    </location>
</feature>